<accession>A0ABS5VQD2</accession>
<feature type="non-terminal residue" evidence="1">
    <location>
        <position position="1"/>
    </location>
</feature>
<proteinExistence type="predicted"/>
<gene>
    <name evidence="1" type="ORF">KK060_10125</name>
</gene>
<evidence type="ECO:0000313" key="2">
    <source>
        <dbReference type="Proteomes" id="UP000772618"/>
    </source>
</evidence>
<keyword evidence="2" id="KW-1185">Reference proteome</keyword>
<reference evidence="1 2" key="1">
    <citation type="submission" date="2021-05" db="EMBL/GenBank/DDBJ databases">
        <title>A Polyphasic approach of four new species of the genus Ohtaekwangia: Ohtaekwangia histidinii sp. nov., Ohtaekwangia cretensis sp. nov., Ohtaekwangia indiensis sp. nov., Ohtaekwangia reichenbachii sp. nov. from diverse environment.</title>
        <authorList>
            <person name="Octaviana S."/>
        </authorList>
    </citation>
    <scope>NUCLEOTIDE SEQUENCE [LARGE SCALE GENOMIC DNA]</scope>
    <source>
        <strain evidence="1 2">PWU20</strain>
    </source>
</reference>
<evidence type="ECO:0000313" key="1">
    <source>
        <dbReference type="EMBL" id="MBT1703637.1"/>
    </source>
</evidence>
<name>A0ABS5VQD2_9BACT</name>
<organism evidence="1 2">
    <name type="scientific">Chryseosolibacter indicus</name>
    <dbReference type="NCBI Taxonomy" id="2782351"/>
    <lineage>
        <taxon>Bacteria</taxon>
        <taxon>Pseudomonadati</taxon>
        <taxon>Bacteroidota</taxon>
        <taxon>Cytophagia</taxon>
        <taxon>Cytophagales</taxon>
        <taxon>Chryseotaleaceae</taxon>
        <taxon>Chryseosolibacter</taxon>
    </lineage>
</organism>
<sequence>VFYAKSVLGDPAVKEAYELMKKDFKAKSAYGAAVADFLKVPKIVRVNAENYKGNVGNLIYIVAEVNGKILDMDVQILRADGTVVESGKATTLKDYWQYEVKVANANVAGSKLVIKATDRPGKVTTFESVL</sequence>
<dbReference type="EMBL" id="JAHESD010000017">
    <property type="protein sequence ID" value="MBT1703637.1"/>
    <property type="molecule type" value="Genomic_DNA"/>
</dbReference>
<dbReference type="Proteomes" id="UP000772618">
    <property type="component" value="Unassembled WGS sequence"/>
</dbReference>
<comment type="caution">
    <text evidence="1">The sequence shown here is derived from an EMBL/GenBank/DDBJ whole genome shotgun (WGS) entry which is preliminary data.</text>
</comment>
<dbReference type="RefSeq" id="WP_254153597.1">
    <property type="nucleotide sequence ID" value="NZ_JAHESD010000017.1"/>
</dbReference>
<protein>
    <submittedName>
        <fullName evidence="1">Uncharacterized protein</fullName>
    </submittedName>
</protein>